<dbReference type="Pfam" id="PF16360">
    <property type="entry name" value="GTP-bdg_M"/>
    <property type="match status" value="1"/>
</dbReference>
<comment type="similarity">
    <text evidence="6">Belongs to the TRAFAC class OBG-HflX-like GTPase superfamily. HflX GTPase family.</text>
</comment>
<dbReference type="Gene3D" id="6.10.250.2860">
    <property type="match status" value="1"/>
</dbReference>
<dbReference type="CDD" id="cd01878">
    <property type="entry name" value="HflX"/>
    <property type="match status" value="1"/>
</dbReference>
<name>A0A0R1QFG6_9LACO</name>
<dbReference type="Proteomes" id="UP000050872">
    <property type="component" value="Unassembled WGS sequence"/>
</dbReference>
<accession>A0A0R1QFG6</accession>
<proteinExistence type="inferred from homology"/>
<feature type="binding site" evidence="8">
    <location>
        <position position="221"/>
    </location>
    <ligand>
        <name>Mg(2+)</name>
        <dbReference type="ChEBI" id="CHEBI:18420"/>
    </ligand>
</feature>
<protein>
    <recommendedName>
        <fullName evidence="6">GTPase HflX</fullName>
    </recommendedName>
    <alternativeName>
        <fullName evidence="6">GTP-binding protein HflX</fullName>
    </alternativeName>
</protein>
<evidence type="ECO:0000313" key="11">
    <source>
        <dbReference type="EMBL" id="KRL43591.1"/>
    </source>
</evidence>
<feature type="binding site" evidence="7">
    <location>
        <begin position="247"/>
        <end position="251"/>
    </location>
    <ligand>
        <name>GTP</name>
        <dbReference type="ChEBI" id="CHEBI:37565"/>
    </ligand>
</feature>
<feature type="binding site" evidence="7">
    <location>
        <begin position="214"/>
        <end position="221"/>
    </location>
    <ligand>
        <name>GTP</name>
        <dbReference type="ChEBI" id="CHEBI:37565"/>
    </ligand>
</feature>
<feature type="region of interest" description="Disordered" evidence="9">
    <location>
        <begin position="145"/>
        <end position="166"/>
    </location>
</feature>
<feature type="binding site" evidence="7">
    <location>
        <begin position="269"/>
        <end position="272"/>
    </location>
    <ligand>
        <name>GTP</name>
        <dbReference type="ChEBI" id="CHEBI:37565"/>
    </ligand>
</feature>
<dbReference type="FunFam" id="3.40.50.11060:FF:000001">
    <property type="entry name" value="GTPase HflX"/>
    <property type="match status" value="1"/>
</dbReference>
<organism evidence="11 12">
    <name type="scientific">Companilactobacillus mindensis DSM 14500</name>
    <dbReference type="NCBI Taxonomy" id="1423770"/>
    <lineage>
        <taxon>Bacteria</taxon>
        <taxon>Bacillati</taxon>
        <taxon>Bacillota</taxon>
        <taxon>Bacilli</taxon>
        <taxon>Lactobacillales</taxon>
        <taxon>Lactobacillaceae</taxon>
        <taxon>Companilactobacillus</taxon>
    </lineage>
</organism>
<dbReference type="InterPro" id="IPR030394">
    <property type="entry name" value="G_HFLX_dom"/>
</dbReference>
<keyword evidence="3 6" id="KW-0547">Nucleotide-binding</keyword>
<comment type="function">
    <text evidence="6">GTPase that associates with the 50S ribosomal subunit and may have a role during protein synthesis or ribosome biogenesis.</text>
</comment>
<dbReference type="InterPro" id="IPR006073">
    <property type="entry name" value="GTP-bd"/>
</dbReference>
<evidence type="ECO:0000256" key="5">
    <source>
        <dbReference type="ARBA" id="ARBA00023134"/>
    </source>
</evidence>
<gene>
    <name evidence="6" type="primary">hflX</name>
    <name evidence="11" type="ORF">FD29_GL000736</name>
</gene>
<dbReference type="GO" id="GO:0046872">
    <property type="term" value="F:metal ion binding"/>
    <property type="evidence" value="ECO:0007669"/>
    <property type="project" value="UniProtKB-KW"/>
</dbReference>
<keyword evidence="1 6" id="KW-0963">Cytoplasm</keyword>
<dbReference type="GO" id="GO:0005737">
    <property type="term" value="C:cytoplasm"/>
    <property type="evidence" value="ECO:0007669"/>
    <property type="project" value="UniProtKB-SubCell"/>
</dbReference>
<comment type="subcellular location">
    <subcellularLocation>
        <location evidence="6">Cytoplasm</location>
    </subcellularLocation>
    <text evidence="6">May associate with membranes.</text>
</comment>
<evidence type="ECO:0000256" key="2">
    <source>
        <dbReference type="ARBA" id="ARBA00022723"/>
    </source>
</evidence>
<dbReference type="GO" id="GO:0005525">
    <property type="term" value="F:GTP binding"/>
    <property type="evidence" value="ECO:0007669"/>
    <property type="project" value="UniProtKB-UniRule"/>
</dbReference>
<dbReference type="Gene3D" id="3.40.50.300">
    <property type="entry name" value="P-loop containing nucleotide triphosphate hydrolases"/>
    <property type="match status" value="1"/>
</dbReference>
<comment type="caution">
    <text evidence="11">The sequence shown here is derived from an EMBL/GenBank/DDBJ whole genome shotgun (WGS) entry which is preliminary data.</text>
</comment>
<evidence type="ECO:0000256" key="3">
    <source>
        <dbReference type="ARBA" id="ARBA00022741"/>
    </source>
</evidence>
<sequence>MPPGGFMKDSKLTFEKTRVIVAGVSHLQPDFEYTMQELAALVEANNMEVADTIIQNANTVSGATYFGSGKVTEIKEIANADDVQIIVLNDELTPSQIRNLEKETKLSFMDRTELILQVFSNRAQTKQAKLQVEIAKMQYQLPRIHPSGNPLDQQSASGGLANRGAGESKLELDRRVIRKRITALRNELKTVDQTVDVQSKRRTNTSLPLVSLVGYTNAGKSTTMNGILNFNKEDSQDRKVFEKNMLFATLDTSVRRIDLADNSSFLLSDTVGFVSKLPHNLVESFKTTLQEAQNADLLIQVIDVSDEHWRNMIEVTEKTLKEVGVVDKPMIYAFNKADLKPGQQFPTIEGDNIYYSAIDKDSIEKLVDLIKIKVFNNFKETTLLIPYNEQKVAEEILRNSQVIKKEFTNDGSLITANLSPNELEKFNKYIQTEMSN</sequence>
<dbReference type="InterPro" id="IPR027417">
    <property type="entry name" value="P-loop_NTPase"/>
</dbReference>
<evidence type="ECO:0000256" key="7">
    <source>
        <dbReference type="PIRSR" id="PIRSR006809-1"/>
    </source>
</evidence>
<feature type="binding site" evidence="7">
    <location>
        <begin position="335"/>
        <end position="338"/>
    </location>
    <ligand>
        <name>GTP</name>
        <dbReference type="ChEBI" id="CHEBI:37565"/>
    </ligand>
</feature>
<comment type="subunit">
    <text evidence="6">Monomer. Associates with the 50S ribosomal subunit.</text>
</comment>
<evidence type="ECO:0000256" key="8">
    <source>
        <dbReference type="PIRSR" id="PIRSR006809-2"/>
    </source>
</evidence>
<dbReference type="SUPFAM" id="SSF52540">
    <property type="entry name" value="P-loop containing nucleoside triphosphate hydrolases"/>
    <property type="match status" value="1"/>
</dbReference>
<dbReference type="PANTHER" id="PTHR10229">
    <property type="entry name" value="GTP-BINDING PROTEIN HFLX"/>
    <property type="match status" value="1"/>
</dbReference>
<reference evidence="11 12" key="1">
    <citation type="journal article" date="2015" name="Genome Announc.">
        <title>Expanding the biotechnology potential of lactobacilli through comparative genomics of 213 strains and associated genera.</title>
        <authorList>
            <person name="Sun Z."/>
            <person name="Harris H.M."/>
            <person name="McCann A."/>
            <person name="Guo C."/>
            <person name="Argimon S."/>
            <person name="Zhang W."/>
            <person name="Yang X."/>
            <person name="Jeffery I.B."/>
            <person name="Cooney J.C."/>
            <person name="Kagawa T.F."/>
            <person name="Liu W."/>
            <person name="Song Y."/>
            <person name="Salvetti E."/>
            <person name="Wrobel A."/>
            <person name="Rasinkangas P."/>
            <person name="Parkhill J."/>
            <person name="Rea M.C."/>
            <person name="O'Sullivan O."/>
            <person name="Ritari J."/>
            <person name="Douillard F.P."/>
            <person name="Paul Ross R."/>
            <person name="Yang R."/>
            <person name="Briner A.E."/>
            <person name="Felis G.E."/>
            <person name="de Vos W.M."/>
            <person name="Barrangou R."/>
            <person name="Klaenhammer T.R."/>
            <person name="Caufield P.W."/>
            <person name="Cui Y."/>
            <person name="Zhang H."/>
            <person name="O'Toole P.W."/>
        </authorList>
    </citation>
    <scope>NUCLEOTIDE SEQUENCE [LARGE SCALE GENOMIC DNA]</scope>
    <source>
        <strain evidence="11 12">DSM 14500</strain>
    </source>
</reference>
<comment type="cofactor">
    <cofactor evidence="8">
        <name>Mg(2+)</name>
        <dbReference type="ChEBI" id="CHEBI:18420"/>
    </cofactor>
</comment>
<dbReference type="HAMAP" id="MF_00900">
    <property type="entry name" value="GTPase_HflX"/>
    <property type="match status" value="1"/>
</dbReference>
<keyword evidence="4 8" id="KW-0460">Magnesium</keyword>
<dbReference type="AlphaFoldDB" id="A0A0R1QFG6"/>
<keyword evidence="2 8" id="KW-0479">Metal-binding</keyword>
<evidence type="ECO:0000256" key="1">
    <source>
        <dbReference type="ARBA" id="ARBA00022490"/>
    </source>
</evidence>
<feature type="domain" description="Hflx-type G" evidence="10">
    <location>
        <begin position="208"/>
        <end position="378"/>
    </location>
</feature>
<evidence type="ECO:0000256" key="6">
    <source>
        <dbReference type="HAMAP-Rule" id="MF_00900"/>
    </source>
</evidence>
<evidence type="ECO:0000313" key="12">
    <source>
        <dbReference type="Proteomes" id="UP000050872"/>
    </source>
</evidence>
<evidence type="ECO:0000256" key="9">
    <source>
        <dbReference type="SAM" id="MobiDB-lite"/>
    </source>
</evidence>
<dbReference type="InterPro" id="IPR032305">
    <property type="entry name" value="GTP-bd_M"/>
</dbReference>
<dbReference type="InterPro" id="IPR025121">
    <property type="entry name" value="GTPase_HflX_N"/>
</dbReference>
<dbReference type="STRING" id="1423770.FD29_GL000736"/>
<dbReference type="GO" id="GO:0003924">
    <property type="term" value="F:GTPase activity"/>
    <property type="evidence" value="ECO:0007669"/>
    <property type="project" value="UniProtKB-UniRule"/>
</dbReference>
<keyword evidence="5 6" id="KW-0342">GTP-binding</keyword>
<feature type="binding site" evidence="8">
    <location>
        <position position="249"/>
    </location>
    <ligand>
        <name>Mg(2+)</name>
        <dbReference type="ChEBI" id="CHEBI:18420"/>
    </ligand>
</feature>
<evidence type="ECO:0000259" key="10">
    <source>
        <dbReference type="PROSITE" id="PS51705"/>
    </source>
</evidence>
<dbReference type="Pfam" id="PF13167">
    <property type="entry name" value="GTP-bdg_N"/>
    <property type="match status" value="1"/>
</dbReference>
<evidence type="ECO:0000256" key="4">
    <source>
        <dbReference type="ARBA" id="ARBA00022842"/>
    </source>
</evidence>
<dbReference type="PANTHER" id="PTHR10229:SF4">
    <property type="entry name" value="GTPASE HFLX"/>
    <property type="match status" value="1"/>
</dbReference>
<dbReference type="InterPro" id="IPR042108">
    <property type="entry name" value="GTPase_HflX_N_sf"/>
</dbReference>
<dbReference type="EMBL" id="AZEZ01000076">
    <property type="protein sequence ID" value="KRL43591.1"/>
    <property type="molecule type" value="Genomic_DNA"/>
</dbReference>
<dbReference type="PIRSF" id="PIRSF006809">
    <property type="entry name" value="GTP-binding_hflX_prd"/>
    <property type="match status" value="1"/>
</dbReference>
<dbReference type="NCBIfam" id="TIGR03156">
    <property type="entry name" value="GTP_HflX"/>
    <property type="match status" value="1"/>
</dbReference>
<dbReference type="PROSITE" id="PS51705">
    <property type="entry name" value="G_HFLX"/>
    <property type="match status" value="1"/>
</dbReference>
<dbReference type="GO" id="GO:0043022">
    <property type="term" value="F:ribosome binding"/>
    <property type="evidence" value="ECO:0007669"/>
    <property type="project" value="TreeGrafter"/>
</dbReference>
<dbReference type="PATRIC" id="fig|1423770.3.peg.757"/>
<dbReference type="Gene3D" id="3.40.50.11060">
    <property type="entry name" value="GTPase HflX, N-terminal domain"/>
    <property type="match status" value="1"/>
</dbReference>
<dbReference type="InterPro" id="IPR016496">
    <property type="entry name" value="GTPase_HflX"/>
</dbReference>
<dbReference type="Pfam" id="PF01926">
    <property type="entry name" value="MMR_HSR1"/>
    <property type="match status" value="1"/>
</dbReference>
<keyword evidence="12" id="KW-1185">Reference proteome</keyword>